<reference evidence="2 3" key="1">
    <citation type="submission" date="2019-03" db="EMBL/GenBank/DDBJ databases">
        <title>First draft genome of Liparis tanakae, snailfish: a comprehensive survey of snailfish specific genes.</title>
        <authorList>
            <person name="Kim W."/>
            <person name="Song I."/>
            <person name="Jeong J.-H."/>
            <person name="Kim D."/>
            <person name="Kim S."/>
            <person name="Ryu S."/>
            <person name="Song J.Y."/>
            <person name="Lee S.K."/>
        </authorList>
    </citation>
    <scope>NUCLEOTIDE SEQUENCE [LARGE SCALE GENOMIC DNA]</scope>
    <source>
        <tissue evidence="2">Muscle</tissue>
    </source>
</reference>
<keyword evidence="3" id="KW-1185">Reference proteome</keyword>
<accession>A0A4Z2ILB9</accession>
<comment type="caution">
    <text evidence="2">The sequence shown here is derived from an EMBL/GenBank/DDBJ whole genome shotgun (WGS) entry which is preliminary data.</text>
</comment>
<name>A0A4Z2ILB9_9TELE</name>
<sequence>MRSENLSLVSSILPDSFSLVSSMRSWMYSLTGGGVDRPGVLGLDLLSVWRGAAVRLLVFRPAGGRGRQPAGAGGRQRRAEDAAAKRRRWFGDGDARQ</sequence>
<evidence type="ECO:0000313" key="3">
    <source>
        <dbReference type="Proteomes" id="UP000314294"/>
    </source>
</evidence>
<feature type="compositionally biased region" description="Gly residues" evidence="1">
    <location>
        <begin position="63"/>
        <end position="74"/>
    </location>
</feature>
<feature type="region of interest" description="Disordered" evidence="1">
    <location>
        <begin position="63"/>
        <end position="97"/>
    </location>
</feature>
<feature type="compositionally biased region" description="Basic and acidic residues" evidence="1">
    <location>
        <begin position="77"/>
        <end position="97"/>
    </location>
</feature>
<evidence type="ECO:0000256" key="1">
    <source>
        <dbReference type="SAM" id="MobiDB-lite"/>
    </source>
</evidence>
<evidence type="ECO:0000313" key="2">
    <source>
        <dbReference type="EMBL" id="TNN78829.1"/>
    </source>
</evidence>
<organism evidence="2 3">
    <name type="scientific">Liparis tanakae</name>
    <name type="common">Tanaka's snailfish</name>
    <dbReference type="NCBI Taxonomy" id="230148"/>
    <lineage>
        <taxon>Eukaryota</taxon>
        <taxon>Metazoa</taxon>
        <taxon>Chordata</taxon>
        <taxon>Craniata</taxon>
        <taxon>Vertebrata</taxon>
        <taxon>Euteleostomi</taxon>
        <taxon>Actinopterygii</taxon>
        <taxon>Neopterygii</taxon>
        <taxon>Teleostei</taxon>
        <taxon>Neoteleostei</taxon>
        <taxon>Acanthomorphata</taxon>
        <taxon>Eupercaria</taxon>
        <taxon>Perciformes</taxon>
        <taxon>Cottioidei</taxon>
        <taxon>Cottales</taxon>
        <taxon>Liparidae</taxon>
        <taxon>Liparis</taxon>
    </lineage>
</organism>
<dbReference type="Proteomes" id="UP000314294">
    <property type="component" value="Unassembled WGS sequence"/>
</dbReference>
<protein>
    <submittedName>
        <fullName evidence="2">Uncharacterized protein</fullName>
    </submittedName>
</protein>
<dbReference type="AlphaFoldDB" id="A0A4Z2ILB9"/>
<proteinExistence type="predicted"/>
<gene>
    <name evidence="2" type="ORF">EYF80_010999</name>
</gene>
<dbReference type="EMBL" id="SRLO01000070">
    <property type="protein sequence ID" value="TNN78829.1"/>
    <property type="molecule type" value="Genomic_DNA"/>
</dbReference>